<dbReference type="PROSITE" id="PS51935">
    <property type="entry name" value="NLPC_P60"/>
    <property type="match status" value="1"/>
</dbReference>
<keyword evidence="7" id="KW-1185">Reference proteome</keyword>
<dbReference type="InterPro" id="IPR000064">
    <property type="entry name" value="NLP_P60_dom"/>
</dbReference>
<comment type="caution">
    <text evidence="6">The sequence shown here is derived from an EMBL/GenBank/DDBJ whole genome shotgun (WGS) entry which is preliminary data.</text>
</comment>
<keyword evidence="4" id="KW-0788">Thiol protease</keyword>
<evidence type="ECO:0000256" key="1">
    <source>
        <dbReference type="ARBA" id="ARBA00007074"/>
    </source>
</evidence>
<evidence type="ECO:0000256" key="3">
    <source>
        <dbReference type="ARBA" id="ARBA00022801"/>
    </source>
</evidence>
<dbReference type="InterPro" id="IPR038765">
    <property type="entry name" value="Papain-like_cys_pep_sf"/>
</dbReference>
<dbReference type="SUPFAM" id="SSF54001">
    <property type="entry name" value="Cysteine proteinases"/>
    <property type="match status" value="1"/>
</dbReference>
<proteinExistence type="inferred from homology"/>
<dbReference type="Gene3D" id="3.90.1720.10">
    <property type="entry name" value="endopeptidase domain like (from Nostoc punctiforme)"/>
    <property type="match status" value="1"/>
</dbReference>
<dbReference type="PANTHER" id="PTHR47053:SF1">
    <property type="entry name" value="MUREIN DD-ENDOPEPTIDASE MEPH-RELATED"/>
    <property type="match status" value="1"/>
</dbReference>
<comment type="similarity">
    <text evidence="1">Belongs to the peptidase C40 family.</text>
</comment>
<name>A0ABR6JHF0_9XANT</name>
<dbReference type="EMBL" id="JACHNS010000001">
    <property type="protein sequence ID" value="MBB4592234.1"/>
    <property type="molecule type" value="Genomic_DNA"/>
</dbReference>
<dbReference type="Proteomes" id="UP000554726">
    <property type="component" value="Unassembled WGS sequence"/>
</dbReference>
<sequence>MPGSEWAARWQTVEDGLSAAGCAAIMATFRIAHYPGSMHITPVFAARIHRAAACLLLGLFLLGGCAQQTPVRRPAAAPPPPPRVWPQVAPANPAAANDILMRALGLVGTPYRFGGNTPETGFDCSGLVTYVYKDVAAVMLPRTSRELAAIQGPPIPPERLATGDLVFFGAGGSVTHVGIYVGEGRFVHAPTTGGTVRLDYLDGAYWRDHYSGSKRVLH</sequence>
<dbReference type="Pfam" id="PF00877">
    <property type="entry name" value="NLPC_P60"/>
    <property type="match status" value="1"/>
</dbReference>
<evidence type="ECO:0000313" key="6">
    <source>
        <dbReference type="EMBL" id="MBB4592234.1"/>
    </source>
</evidence>
<evidence type="ECO:0000259" key="5">
    <source>
        <dbReference type="PROSITE" id="PS51935"/>
    </source>
</evidence>
<evidence type="ECO:0000256" key="2">
    <source>
        <dbReference type="ARBA" id="ARBA00022670"/>
    </source>
</evidence>
<evidence type="ECO:0000256" key="4">
    <source>
        <dbReference type="ARBA" id="ARBA00022807"/>
    </source>
</evidence>
<dbReference type="GO" id="GO:0016787">
    <property type="term" value="F:hydrolase activity"/>
    <property type="evidence" value="ECO:0007669"/>
    <property type="project" value="UniProtKB-KW"/>
</dbReference>
<reference evidence="6 7" key="1">
    <citation type="submission" date="2020-08" db="EMBL/GenBank/DDBJ databases">
        <title>Studying the diversity of plant-associated saprophytic bacteria and their role in host health and plant-pathogen interactions.</title>
        <authorList>
            <person name="Potnis N."/>
        </authorList>
    </citation>
    <scope>NUCLEOTIDE SEQUENCE [LARGE SCALE GENOMIC DNA]</scope>
    <source>
        <strain evidence="6 7">F16</strain>
    </source>
</reference>
<protein>
    <submittedName>
        <fullName evidence="6">Cell wall-associated NlpC family hydrolase</fullName>
    </submittedName>
</protein>
<organism evidence="6 7">
    <name type="scientific">Xanthomonas cannabis</name>
    <dbReference type="NCBI Taxonomy" id="1885674"/>
    <lineage>
        <taxon>Bacteria</taxon>
        <taxon>Pseudomonadati</taxon>
        <taxon>Pseudomonadota</taxon>
        <taxon>Gammaproteobacteria</taxon>
        <taxon>Lysobacterales</taxon>
        <taxon>Lysobacteraceae</taxon>
        <taxon>Xanthomonas</taxon>
    </lineage>
</organism>
<keyword evidence="2" id="KW-0645">Protease</keyword>
<gene>
    <name evidence="6" type="ORF">FHR60_000857</name>
</gene>
<dbReference type="InterPro" id="IPR051202">
    <property type="entry name" value="Peptidase_C40"/>
</dbReference>
<keyword evidence="3 6" id="KW-0378">Hydrolase</keyword>
<dbReference type="PANTHER" id="PTHR47053">
    <property type="entry name" value="MUREIN DD-ENDOPEPTIDASE MEPH-RELATED"/>
    <property type="match status" value="1"/>
</dbReference>
<accession>A0ABR6JHF0</accession>
<evidence type="ECO:0000313" key="7">
    <source>
        <dbReference type="Proteomes" id="UP000554726"/>
    </source>
</evidence>
<feature type="domain" description="NlpC/P60" evidence="5">
    <location>
        <begin position="93"/>
        <end position="217"/>
    </location>
</feature>